<dbReference type="GeneID" id="27343585"/>
<keyword evidence="1" id="KW-1133">Transmembrane helix</keyword>
<dbReference type="Proteomes" id="UP000054466">
    <property type="component" value="Unassembled WGS sequence"/>
</dbReference>
<feature type="transmembrane region" description="Helical" evidence="1">
    <location>
        <begin position="134"/>
        <end position="154"/>
    </location>
</feature>
<evidence type="ECO:0000313" key="2">
    <source>
        <dbReference type="EMBL" id="KIW32878.1"/>
    </source>
</evidence>
<feature type="transmembrane region" description="Helical" evidence="1">
    <location>
        <begin position="32"/>
        <end position="54"/>
    </location>
</feature>
<accession>A0A0D2CNP7</accession>
<feature type="transmembrane region" description="Helical" evidence="1">
    <location>
        <begin position="61"/>
        <end position="84"/>
    </location>
</feature>
<name>A0A0D2CNP7_9EURO</name>
<evidence type="ECO:0000256" key="1">
    <source>
        <dbReference type="SAM" id="Phobius"/>
    </source>
</evidence>
<sequence>MAKPIDNPCEDEPQALPFRTGGPLARIEEYTIFYFLAICSWCLEIAAACLGSLYGAQSHAFIGTITPFLAMHWMAFLQTCWMMATAPRNTIADRMAYLNLACRFQRLCAPTALIGMVTWAVAYRFRGKASSQAYWIIFLIVWILETVVCIMNVYNNISWESDLLYQLAPDEPQGNFWLAVLGVRSMCRVKHKHHENTEMELKQTASKRV</sequence>
<keyword evidence="1" id="KW-0472">Membrane</keyword>
<dbReference type="RefSeq" id="XP_016253094.1">
    <property type="nucleotide sequence ID" value="XM_016391192.1"/>
</dbReference>
<feature type="transmembrane region" description="Helical" evidence="1">
    <location>
        <begin position="104"/>
        <end position="122"/>
    </location>
</feature>
<reference evidence="2 3" key="1">
    <citation type="submission" date="2015-01" db="EMBL/GenBank/DDBJ databases">
        <title>The Genome Sequence of Cladophialophora immunda CBS83496.</title>
        <authorList>
            <consortium name="The Broad Institute Genomics Platform"/>
            <person name="Cuomo C."/>
            <person name="de Hoog S."/>
            <person name="Gorbushina A."/>
            <person name="Stielow B."/>
            <person name="Teixiera M."/>
            <person name="Abouelleil A."/>
            <person name="Chapman S.B."/>
            <person name="Priest M."/>
            <person name="Young S.K."/>
            <person name="Wortman J."/>
            <person name="Nusbaum C."/>
            <person name="Birren B."/>
        </authorList>
    </citation>
    <scope>NUCLEOTIDE SEQUENCE [LARGE SCALE GENOMIC DNA]</scope>
    <source>
        <strain evidence="2 3">CBS 83496</strain>
    </source>
</reference>
<dbReference type="VEuPathDB" id="FungiDB:PV07_04391"/>
<dbReference type="OrthoDB" id="4143071at2759"/>
<gene>
    <name evidence="2" type="ORF">PV07_04391</name>
</gene>
<organism evidence="2 3">
    <name type="scientific">Cladophialophora immunda</name>
    <dbReference type="NCBI Taxonomy" id="569365"/>
    <lineage>
        <taxon>Eukaryota</taxon>
        <taxon>Fungi</taxon>
        <taxon>Dikarya</taxon>
        <taxon>Ascomycota</taxon>
        <taxon>Pezizomycotina</taxon>
        <taxon>Eurotiomycetes</taxon>
        <taxon>Chaetothyriomycetidae</taxon>
        <taxon>Chaetothyriales</taxon>
        <taxon>Herpotrichiellaceae</taxon>
        <taxon>Cladophialophora</taxon>
    </lineage>
</organism>
<dbReference type="HOGENOM" id="CLU_1315263_0_0_1"/>
<keyword evidence="3" id="KW-1185">Reference proteome</keyword>
<evidence type="ECO:0000313" key="3">
    <source>
        <dbReference type="Proteomes" id="UP000054466"/>
    </source>
</evidence>
<dbReference type="AlphaFoldDB" id="A0A0D2CNP7"/>
<protein>
    <submittedName>
        <fullName evidence="2">Uncharacterized protein</fullName>
    </submittedName>
</protein>
<keyword evidence="1" id="KW-0812">Transmembrane</keyword>
<dbReference type="EMBL" id="KN847041">
    <property type="protein sequence ID" value="KIW32878.1"/>
    <property type="molecule type" value="Genomic_DNA"/>
</dbReference>
<proteinExistence type="predicted"/>